<feature type="compositionally biased region" description="Low complexity" evidence="1">
    <location>
        <begin position="169"/>
        <end position="182"/>
    </location>
</feature>
<evidence type="ECO:0000256" key="1">
    <source>
        <dbReference type="SAM" id="MobiDB-lite"/>
    </source>
</evidence>
<accession>A0A225V6R8</accession>
<gene>
    <name evidence="2" type="ORF">PHMEG_00028107</name>
</gene>
<feature type="region of interest" description="Disordered" evidence="1">
    <location>
        <begin position="43"/>
        <end position="63"/>
    </location>
</feature>
<protein>
    <recommendedName>
        <fullName evidence="4">Eukaryotic/viral aspartic protease</fullName>
    </recommendedName>
</protein>
<name>A0A225V6R8_9STRA</name>
<feature type="compositionally biased region" description="Basic and acidic residues" evidence="1">
    <location>
        <begin position="80"/>
        <end position="101"/>
    </location>
</feature>
<evidence type="ECO:0000313" key="2">
    <source>
        <dbReference type="EMBL" id="OWZ00659.1"/>
    </source>
</evidence>
<reference evidence="3" key="1">
    <citation type="submission" date="2017-03" db="EMBL/GenBank/DDBJ databases">
        <title>Phytopthora megakarya and P. palmivora, two closely related causual agents of cacao black pod achieved similar genome size and gene model numbers by different mechanisms.</title>
        <authorList>
            <person name="Ali S."/>
            <person name="Shao J."/>
            <person name="Larry D.J."/>
            <person name="Kronmiller B."/>
            <person name="Shen D."/>
            <person name="Strem M.D."/>
            <person name="Melnick R.L."/>
            <person name="Guiltinan M.J."/>
            <person name="Tyler B.M."/>
            <person name="Meinhardt L.W."/>
            <person name="Bailey B.A."/>
        </authorList>
    </citation>
    <scope>NUCLEOTIDE SEQUENCE [LARGE SCALE GENOMIC DNA]</scope>
    <source>
        <strain evidence="3">zdho120</strain>
    </source>
</reference>
<feature type="compositionally biased region" description="Polar residues" evidence="1">
    <location>
        <begin position="102"/>
        <end position="115"/>
    </location>
</feature>
<feature type="region of interest" description="Disordered" evidence="1">
    <location>
        <begin position="75"/>
        <end position="182"/>
    </location>
</feature>
<keyword evidence="3" id="KW-1185">Reference proteome</keyword>
<dbReference type="Proteomes" id="UP000198211">
    <property type="component" value="Unassembled WGS sequence"/>
</dbReference>
<sequence length="420" mass="47217">MRNLRATSPQVQAAKVVSERHPLARNSMVFGEESGRTDVQNLSSTDQISFSIRDGTGMGRATKSTDEIFAAQSQATLSDGKSKVEARNAKNVKTEVVKSEAKVQTATGSSETPSGRKTGIKLPSKRSPKGKRTSDRTEGSKKKSRQNDNPPADDPDESLDSYDSRLDDNASSDSDSSTFGDITSSVPVTLTMQLETTVFSFNPFVNANSLDDFNEKASLSDRIRWLEKFQSMTISGGWSDKTPKLEYCKARTTDSEKNYTIAQRKSETPREFFYRLNKTAAKAGIDIHSTSKLRDQHVKTFIRKLIDKQLRATLQGQRIRSMTDLEFILKHHDKTWHKETDVYPSRVRDFRADNHHMRRHHPKQYGKPYVATHSEDKSEDVDDERDSNSEEEPPTKSDLSVPKANQSESFPKQKDAGSLK</sequence>
<dbReference type="AlphaFoldDB" id="A0A225V6R8"/>
<feature type="compositionally biased region" description="Basic and acidic residues" evidence="1">
    <location>
        <begin position="132"/>
        <end position="141"/>
    </location>
</feature>
<proteinExistence type="predicted"/>
<comment type="caution">
    <text evidence="2">The sequence shown here is derived from an EMBL/GenBank/DDBJ whole genome shotgun (WGS) entry which is preliminary data.</text>
</comment>
<evidence type="ECO:0000313" key="3">
    <source>
        <dbReference type="Proteomes" id="UP000198211"/>
    </source>
</evidence>
<dbReference type="EMBL" id="NBNE01007442">
    <property type="protein sequence ID" value="OWZ00659.1"/>
    <property type="molecule type" value="Genomic_DNA"/>
</dbReference>
<dbReference type="OrthoDB" id="90269at2759"/>
<feature type="region of interest" description="Disordered" evidence="1">
    <location>
        <begin position="353"/>
        <end position="420"/>
    </location>
</feature>
<feature type="compositionally biased region" description="Acidic residues" evidence="1">
    <location>
        <begin position="151"/>
        <end position="160"/>
    </location>
</feature>
<organism evidence="2 3">
    <name type="scientific">Phytophthora megakarya</name>
    <dbReference type="NCBI Taxonomy" id="4795"/>
    <lineage>
        <taxon>Eukaryota</taxon>
        <taxon>Sar</taxon>
        <taxon>Stramenopiles</taxon>
        <taxon>Oomycota</taxon>
        <taxon>Peronosporomycetes</taxon>
        <taxon>Peronosporales</taxon>
        <taxon>Peronosporaceae</taxon>
        <taxon>Phytophthora</taxon>
    </lineage>
</organism>
<feature type="compositionally biased region" description="Acidic residues" evidence="1">
    <location>
        <begin position="377"/>
        <end position="392"/>
    </location>
</feature>
<evidence type="ECO:0008006" key="4">
    <source>
        <dbReference type="Google" id="ProtNLM"/>
    </source>
</evidence>
<feature type="compositionally biased region" description="Basic and acidic residues" evidence="1">
    <location>
        <begin position="411"/>
        <end position="420"/>
    </location>
</feature>